<dbReference type="CDD" id="cd06587">
    <property type="entry name" value="VOC"/>
    <property type="match status" value="1"/>
</dbReference>
<sequence length="254" mass="26687">MSGNSTGPGVRGSGPAGRVASLGSVVFDAPDPRASATFWRELTGSGPERVDDDGWVALVTPDGWGLDFQPAPDLVRPEWPGQEHPQQGHLDLRVPDVASAVSRAVGLGATVLRESPEWTTLSDPAGHPFDLCHAPDNDGLTVMGLTYDVPDASAAAAFWSQVLGDPVTYDAEGVAMLGGDRPLLFQQVEGYSAPRWPDPAFPQQLHLDLEVPDDDLDAAEEAALAAGATRLPGGGETFRVFADPAGHPFCLCQS</sequence>
<feature type="domain" description="VOC" evidence="1">
    <location>
        <begin position="141"/>
        <end position="254"/>
    </location>
</feature>
<keyword evidence="3" id="KW-1185">Reference proteome</keyword>
<dbReference type="InterPro" id="IPR041581">
    <property type="entry name" value="Glyoxalase_6"/>
</dbReference>
<dbReference type="SUPFAM" id="SSF54593">
    <property type="entry name" value="Glyoxalase/Bleomycin resistance protein/Dihydroxybiphenyl dioxygenase"/>
    <property type="match status" value="2"/>
</dbReference>
<organism evidence="2 3">
    <name type="scientific">Isoptericola peretonis</name>
    <dbReference type="NCBI Taxonomy" id="2918523"/>
    <lineage>
        <taxon>Bacteria</taxon>
        <taxon>Bacillati</taxon>
        <taxon>Actinomycetota</taxon>
        <taxon>Actinomycetes</taxon>
        <taxon>Micrococcales</taxon>
        <taxon>Promicromonosporaceae</taxon>
        <taxon>Isoptericola</taxon>
    </lineage>
</organism>
<dbReference type="EMBL" id="JALQCY010000003">
    <property type="protein sequence ID" value="MCK9794450.1"/>
    <property type="molecule type" value="Genomic_DNA"/>
</dbReference>
<accession>A0ABT0J4L6</accession>
<gene>
    <name evidence="2" type="ORF">M1843_11905</name>
</gene>
<dbReference type="PANTHER" id="PTHR35908:SF1">
    <property type="entry name" value="CONSERVED PROTEIN"/>
    <property type="match status" value="1"/>
</dbReference>
<reference evidence="2 3" key="1">
    <citation type="submission" date="2022-02" db="EMBL/GenBank/DDBJ databases">
        <title>The car tank lid bacteriome: a reservoir of bacteria with potential in bioremediation of fuel.</title>
        <authorList>
            <person name="Vidal-Verdu A."/>
            <person name="Gomez-Martinez D."/>
            <person name="Latorre-Perez A."/>
            <person name="Pereto J."/>
            <person name="Porcar M."/>
        </authorList>
    </citation>
    <scope>NUCLEOTIDE SEQUENCE [LARGE SCALE GENOMIC DNA]</scope>
    <source>
        <strain evidence="2 3">4D.3</strain>
    </source>
</reference>
<dbReference type="InterPro" id="IPR029068">
    <property type="entry name" value="Glyas_Bleomycin-R_OHBP_Dase"/>
</dbReference>
<protein>
    <submittedName>
        <fullName evidence="2">VOC family protein</fullName>
    </submittedName>
</protein>
<evidence type="ECO:0000313" key="3">
    <source>
        <dbReference type="Proteomes" id="UP001651050"/>
    </source>
</evidence>
<dbReference type="InterPro" id="IPR037523">
    <property type="entry name" value="VOC_core"/>
</dbReference>
<dbReference type="RefSeq" id="WP_416344291.1">
    <property type="nucleotide sequence ID" value="NZ_JALQCY010000003.1"/>
</dbReference>
<evidence type="ECO:0000259" key="1">
    <source>
        <dbReference type="PROSITE" id="PS51819"/>
    </source>
</evidence>
<dbReference type="Proteomes" id="UP001651050">
    <property type="component" value="Unassembled WGS sequence"/>
</dbReference>
<dbReference type="Pfam" id="PF18029">
    <property type="entry name" value="Glyoxalase_6"/>
    <property type="match status" value="2"/>
</dbReference>
<evidence type="ECO:0000313" key="2">
    <source>
        <dbReference type="EMBL" id="MCK9794450.1"/>
    </source>
</evidence>
<feature type="domain" description="VOC" evidence="1">
    <location>
        <begin position="21"/>
        <end position="145"/>
    </location>
</feature>
<proteinExistence type="predicted"/>
<dbReference type="PANTHER" id="PTHR35908">
    <property type="entry name" value="HYPOTHETICAL FUSION PROTEIN"/>
    <property type="match status" value="1"/>
</dbReference>
<comment type="caution">
    <text evidence="2">The sequence shown here is derived from an EMBL/GenBank/DDBJ whole genome shotgun (WGS) entry which is preliminary data.</text>
</comment>
<name>A0ABT0J4L6_9MICO</name>
<dbReference type="PROSITE" id="PS51819">
    <property type="entry name" value="VOC"/>
    <property type="match status" value="2"/>
</dbReference>
<dbReference type="Gene3D" id="3.10.180.10">
    <property type="entry name" value="2,3-Dihydroxybiphenyl 1,2-Dioxygenase, domain 1"/>
    <property type="match status" value="2"/>
</dbReference>